<evidence type="ECO:0000256" key="1">
    <source>
        <dbReference type="SAM" id="MobiDB-lite"/>
    </source>
</evidence>
<sequence>MQTAWDGPERPGGERGQEYGQAQVRGQDGEWTGAWARNRQQGGRDAASPHVSGHVPPAVRVRAQASTQPTVLQGDPPAERVVSRHHVEQEAPPLHAALDYRARRLCVALDARADSGADAALLVRLGPASAQLLRWWCSHAACRMRVDNFSVVQRQALLHVLLAHEVLRSDDPGVLYRRACDPSTLGDATDIPDAAHHGLRLAPGSGLRWVLQALLVWRWANAFDAIQTQVDADTMPTLRLRVIAATPALRRRLQAAILGTACDPATAGRDAPHGIEGSSLLRHARLFVPPALRAPFRAWLLAQARGAGGLRIVDAAPQDPRTVWTLIEARTTEKCTIEQNPPAADDTTTRPRLRIDLQLAADINAHAHGDAALIDVPLAQAIRRSACKMPALETVDTARLPLPAKPPRRPGLRPRLSRAHRRLLAAGLAALRQREDAFAALDAARRPHLLVLCATPLLMRAARRWLIDAGLDDDAIAFADEARTDDPSAATRARIAGPQTPLCDAGICVVAILRSHRDDATQRLAAFAAVSGAPLLWPEPDFVDLRSDNVERAALRRPPRHLIDVLSIVDDPRCRDAHASLPHLLDTTAVPATDDLFATPLRADAATFDIAMPAPCDGAAHMPQAILPERLSDLPRRILRARHALPVAKSVYAHAPCSALDSGLRRALLECAEADPAIDSHCLLDPRRHGTRFREAWLAHAPRASAPDPRGWPDALVRTADRIYLVELQPFCPTGPQPPGPAERALLRWLRQLDARPPDQRGHRRWFRAAVPAPLFWSWKRSGGALSALLSMLADTAAHPPQRED</sequence>
<evidence type="ECO:0000313" key="3">
    <source>
        <dbReference type="Proteomes" id="UP001499959"/>
    </source>
</evidence>
<keyword evidence="3" id="KW-1185">Reference proteome</keyword>
<name>A0ABP9BK47_9GAMM</name>
<accession>A0ABP9BK47</accession>
<gene>
    <name evidence="2" type="ORF">GCM10023307_21580</name>
</gene>
<feature type="region of interest" description="Disordered" evidence="1">
    <location>
        <begin position="1"/>
        <end position="54"/>
    </location>
</feature>
<protein>
    <submittedName>
        <fullName evidence="2">Uncharacterized protein</fullName>
    </submittedName>
</protein>
<feature type="compositionally biased region" description="Basic and acidic residues" evidence="1">
    <location>
        <begin position="7"/>
        <end position="17"/>
    </location>
</feature>
<comment type="caution">
    <text evidence="2">The sequence shown here is derived from an EMBL/GenBank/DDBJ whole genome shotgun (WGS) entry which is preliminary data.</text>
</comment>
<proteinExistence type="predicted"/>
<organism evidence="2 3">
    <name type="scientific">Lysobacter hankyongensis</name>
    <dbReference type="NCBI Taxonomy" id="1176535"/>
    <lineage>
        <taxon>Bacteria</taxon>
        <taxon>Pseudomonadati</taxon>
        <taxon>Pseudomonadota</taxon>
        <taxon>Gammaproteobacteria</taxon>
        <taxon>Lysobacterales</taxon>
        <taxon>Lysobacteraceae</taxon>
        <taxon>Lysobacter</taxon>
    </lineage>
</organism>
<dbReference type="EMBL" id="BAABJE010000010">
    <property type="protein sequence ID" value="GAA4795479.1"/>
    <property type="molecule type" value="Genomic_DNA"/>
</dbReference>
<evidence type="ECO:0000313" key="2">
    <source>
        <dbReference type="EMBL" id="GAA4795479.1"/>
    </source>
</evidence>
<reference evidence="3" key="1">
    <citation type="journal article" date="2019" name="Int. J. Syst. Evol. Microbiol.">
        <title>The Global Catalogue of Microorganisms (GCM) 10K type strain sequencing project: providing services to taxonomists for standard genome sequencing and annotation.</title>
        <authorList>
            <consortium name="The Broad Institute Genomics Platform"/>
            <consortium name="The Broad Institute Genome Sequencing Center for Infectious Disease"/>
            <person name="Wu L."/>
            <person name="Ma J."/>
        </authorList>
    </citation>
    <scope>NUCLEOTIDE SEQUENCE [LARGE SCALE GENOMIC DNA]</scope>
    <source>
        <strain evidence="3">JCM 18204</strain>
    </source>
</reference>
<dbReference type="Proteomes" id="UP001499959">
    <property type="component" value="Unassembled WGS sequence"/>
</dbReference>